<feature type="signal peptide" evidence="1">
    <location>
        <begin position="1"/>
        <end position="26"/>
    </location>
</feature>
<dbReference type="Pfam" id="PF03734">
    <property type="entry name" value="YkuD"/>
    <property type="match status" value="1"/>
</dbReference>
<organism evidence="3 4">
    <name type="scientific">Mumia zhuanghuii</name>
    <dbReference type="NCBI Taxonomy" id="2585211"/>
    <lineage>
        <taxon>Bacteria</taxon>
        <taxon>Bacillati</taxon>
        <taxon>Actinomycetota</taxon>
        <taxon>Actinomycetes</taxon>
        <taxon>Propionibacteriales</taxon>
        <taxon>Nocardioidaceae</taxon>
        <taxon>Mumia</taxon>
    </lineage>
</organism>
<dbReference type="InterPro" id="IPR005490">
    <property type="entry name" value="LD_TPept_cat_dom"/>
</dbReference>
<evidence type="ECO:0000313" key="4">
    <source>
        <dbReference type="Proteomes" id="UP000307768"/>
    </source>
</evidence>
<dbReference type="EMBL" id="VDFQ02000001">
    <property type="protein sequence ID" value="KAA1424681.1"/>
    <property type="molecule type" value="Genomic_DNA"/>
</dbReference>
<dbReference type="AlphaFoldDB" id="A0A5Q6S395"/>
<feature type="domain" description="L,D-TPase catalytic" evidence="2">
    <location>
        <begin position="67"/>
        <end position="247"/>
    </location>
</feature>
<reference evidence="3 4" key="1">
    <citation type="submission" date="2019-09" db="EMBL/GenBank/DDBJ databases">
        <title>Mumia zhuanghuii sp. nov. isolated from the intestinal contents of plateau pika (Ochotona curzoniae) in the Qinghai-Tibet plateau of China.</title>
        <authorList>
            <person name="Tian Z."/>
        </authorList>
    </citation>
    <scope>NUCLEOTIDE SEQUENCE [LARGE SCALE GENOMIC DNA]</scope>
    <source>
        <strain evidence="4">350</strain>
    </source>
</reference>
<accession>A0A5Q6S395</accession>
<proteinExistence type="predicted"/>
<evidence type="ECO:0000259" key="2">
    <source>
        <dbReference type="Pfam" id="PF03734"/>
    </source>
</evidence>
<dbReference type="Proteomes" id="UP000307768">
    <property type="component" value="Unassembled WGS sequence"/>
</dbReference>
<dbReference type="PANTHER" id="PTHR38589">
    <property type="entry name" value="BLR0621 PROTEIN"/>
    <property type="match status" value="1"/>
</dbReference>
<dbReference type="PANTHER" id="PTHR38589:SF1">
    <property type="entry name" value="BLR0621 PROTEIN"/>
    <property type="match status" value="1"/>
</dbReference>
<protein>
    <submittedName>
        <fullName evidence="3">L,D-transpeptidase family protein</fullName>
    </submittedName>
</protein>
<dbReference type="GO" id="GO:0016740">
    <property type="term" value="F:transferase activity"/>
    <property type="evidence" value="ECO:0007669"/>
    <property type="project" value="InterPro"/>
</dbReference>
<feature type="chain" id="PRO_5024387167" evidence="1">
    <location>
        <begin position="27"/>
        <end position="256"/>
    </location>
</feature>
<comment type="caution">
    <text evidence="3">The sequence shown here is derived from an EMBL/GenBank/DDBJ whole genome shotgun (WGS) entry which is preliminary data.</text>
</comment>
<evidence type="ECO:0000256" key="1">
    <source>
        <dbReference type="SAM" id="SignalP"/>
    </source>
</evidence>
<gene>
    <name evidence="3" type="ORF">FE697_001780</name>
</gene>
<name>A0A5Q6S395_9ACTN</name>
<dbReference type="RefSeq" id="WP_149767709.1">
    <property type="nucleotide sequence ID" value="NZ_VDFQ02000001.1"/>
</dbReference>
<dbReference type="OrthoDB" id="186490at2"/>
<keyword evidence="1" id="KW-0732">Signal</keyword>
<sequence length="256" mass="28096">MPSRSAVLLVSAALLVCIPAPGSAAASEGPRLAALARPAETAVARPAEAAVRLDGVTVRLRAGTRQVVTVNRTRSYRARVTYWVLRDGGWTVKRQTTNGRIGYGGLVAASKRRQATGTTPLGTFAMTEAFGIRSRPSGTALPYRKVRAGDYWVQDNRSAYYNTLRNKAAGGFRWWLPSSRLNASERLRDYRTQYVWSIVIDFNRPPNAVRYRGSGIFFHANGKGATAGCVSVPPRFVRFVMKRLRANRAPVIAIGR</sequence>
<evidence type="ECO:0000313" key="3">
    <source>
        <dbReference type="EMBL" id="KAA1424681.1"/>
    </source>
</evidence>